<sequence>MICLTILEVLDKVFQEKGMPLKSHPIQNNQFLYQGNYTIGPERTLPFGIVIAKDAEESDFQISFRKLAYLNDYNDKAKALELINELNQTKTFYYTLCLAGDGEFFIQMLGRTTLDVKPLYEMLVIGSNIAKVVIAELEKQIPSIAKK</sequence>
<accession>A0A143YBR2</accession>
<dbReference type="Proteomes" id="UP000242754">
    <property type="component" value="Unassembled WGS sequence"/>
</dbReference>
<evidence type="ECO:0000313" key="1">
    <source>
        <dbReference type="EMBL" id="CZQ82936.1"/>
    </source>
</evidence>
<keyword evidence="2" id="KW-1185">Reference proteome</keyword>
<name>A0A143YBR2_9LACT</name>
<gene>
    <name evidence="1" type="ORF">Tpal_376</name>
</gene>
<organism evidence="1 2">
    <name type="scientific">Trichococcus palustris</name>
    <dbReference type="NCBI Taxonomy" id="140314"/>
    <lineage>
        <taxon>Bacteria</taxon>
        <taxon>Bacillati</taxon>
        <taxon>Bacillota</taxon>
        <taxon>Bacilli</taxon>
        <taxon>Lactobacillales</taxon>
        <taxon>Carnobacteriaceae</taxon>
        <taxon>Trichococcus</taxon>
    </lineage>
</organism>
<reference evidence="1 2" key="1">
    <citation type="submission" date="2016-02" db="EMBL/GenBank/DDBJ databases">
        <authorList>
            <person name="Wen L."/>
            <person name="He K."/>
            <person name="Yang H."/>
        </authorList>
    </citation>
    <scope>NUCLEOTIDE SEQUENCE [LARGE SCALE GENOMIC DNA]</scope>
    <source>
        <strain evidence="1">Trichococcus palustris</strain>
    </source>
</reference>
<dbReference type="AlphaFoldDB" id="A0A143YBR2"/>
<dbReference type="EMBL" id="FJNE01000001">
    <property type="protein sequence ID" value="CZQ82936.1"/>
    <property type="molecule type" value="Genomic_DNA"/>
</dbReference>
<protein>
    <submittedName>
        <fullName evidence="1">Uncharacterized protein</fullName>
    </submittedName>
</protein>
<proteinExistence type="predicted"/>
<evidence type="ECO:0000313" key="2">
    <source>
        <dbReference type="Proteomes" id="UP000242754"/>
    </source>
</evidence>